<proteinExistence type="predicted"/>
<reference evidence="1" key="2">
    <citation type="journal article" date="2024" name="Antonie Van Leeuwenhoek">
        <title>Roseihalotalea indica gen. nov., sp. nov., a halophilic Bacteroidetes from mesopelagic Southwest Indian Ocean with higher carbohydrate metabolic potential.</title>
        <authorList>
            <person name="Chen B."/>
            <person name="Zhang M."/>
            <person name="Lin D."/>
            <person name="Ye J."/>
            <person name="Tang K."/>
        </authorList>
    </citation>
    <scope>NUCLEOTIDE SEQUENCE</scope>
    <source>
        <strain evidence="1">TK19036</strain>
    </source>
</reference>
<name>A0AA49JID1_9BACT</name>
<protein>
    <submittedName>
        <fullName evidence="1">Uncharacterized protein</fullName>
    </submittedName>
</protein>
<organism evidence="1">
    <name type="scientific">Roseihalotalea indica</name>
    <dbReference type="NCBI Taxonomy" id="2867963"/>
    <lineage>
        <taxon>Bacteria</taxon>
        <taxon>Pseudomonadati</taxon>
        <taxon>Bacteroidota</taxon>
        <taxon>Cytophagia</taxon>
        <taxon>Cytophagales</taxon>
        <taxon>Catalimonadaceae</taxon>
        <taxon>Roseihalotalea</taxon>
    </lineage>
</organism>
<reference evidence="1" key="1">
    <citation type="journal article" date="2023" name="Comput. Struct. Biotechnol. J.">
        <title>Discovery of a novel marine Bacteroidetes with a rich repertoire of carbohydrate-active enzymes.</title>
        <authorList>
            <person name="Chen B."/>
            <person name="Liu G."/>
            <person name="Chen Q."/>
            <person name="Wang H."/>
            <person name="Liu L."/>
            <person name="Tang K."/>
        </authorList>
    </citation>
    <scope>NUCLEOTIDE SEQUENCE</scope>
    <source>
        <strain evidence="1">TK19036</strain>
    </source>
</reference>
<accession>A0AA49JID1</accession>
<dbReference type="EMBL" id="CP120682">
    <property type="protein sequence ID" value="WKN34437.1"/>
    <property type="molecule type" value="Genomic_DNA"/>
</dbReference>
<dbReference type="AlphaFoldDB" id="A0AA49JID1"/>
<sequence length="211" mass="24081">MKFKGDNYVSPVESNDLKSSLEDWTNKLTEQVNEIKYFGSKTIQDIKEQLLVHNPIKCHPLFLLAIALVTIVMSCESKCELEEIKTIFMSGGGGPRNSHYILINDFSRECMDSAAMMNIAWGYVDTVSEGLPPNILKFFNSDKDFYEGETSQDIQKINESCLLSLTLDIPLRKVKDFIFYNDKGDIIYWGKRWQPNGDNPDSSSIINTEKE</sequence>
<gene>
    <name evidence="1" type="ORF">K4G66_18840</name>
</gene>
<evidence type="ECO:0000313" key="1">
    <source>
        <dbReference type="EMBL" id="WKN34437.1"/>
    </source>
</evidence>